<reference evidence="6 7" key="1">
    <citation type="submission" date="2016-10" db="EMBL/GenBank/DDBJ databases">
        <authorList>
            <person name="de Groot N.N."/>
        </authorList>
    </citation>
    <scope>NUCLEOTIDE SEQUENCE [LARGE SCALE GENOMIC DNA]</scope>
    <source>
        <strain evidence="6 7">DSM 21019</strain>
    </source>
</reference>
<dbReference type="EMBL" id="FOYQ01000001">
    <property type="protein sequence ID" value="SFR36317.1"/>
    <property type="molecule type" value="Genomic_DNA"/>
</dbReference>
<sequence length="204" mass="23949">MDKNLKRMATVHRMQTTGLELFYKQGYYNTSIDDILKTLGMSKGAFYYHFQSKEEFFISIVQQLVFRKVYSMMIEPIEDQNNPFHAIETCLDDALQTAEFNEMDYGFVLANFMNEFNGRNEKIMKFLMDTCKVWEVNIVTALQRGKTDGFVERHVNSEGVAQYIISSYFGIRTLMVNGNCKILRYNYIQQMRNYFRSLSPVVIA</sequence>
<dbReference type="SUPFAM" id="SSF46689">
    <property type="entry name" value="Homeodomain-like"/>
    <property type="match status" value="1"/>
</dbReference>
<feature type="DNA-binding region" description="H-T-H motif" evidence="4">
    <location>
        <begin position="31"/>
        <end position="50"/>
    </location>
</feature>
<name>A0A1I6G2M1_9FLAO</name>
<dbReference type="Proteomes" id="UP000199534">
    <property type="component" value="Unassembled WGS sequence"/>
</dbReference>
<dbReference type="PRINTS" id="PR00455">
    <property type="entry name" value="HTHTETR"/>
</dbReference>
<dbReference type="PROSITE" id="PS50977">
    <property type="entry name" value="HTH_TETR_2"/>
    <property type="match status" value="1"/>
</dbReference>
<feature type="domain" description="HTH tetR-type" evidence="5">
    <location>
        <begin position="8"/>
        <end position="68"/>
    </location>
</feature>
<dbReference type="AlphaFoldDB" id="A0A1I6G2M1"/>
<organism evidence="6 7">
    <name type="scientific">Robiginitalea myxolifaciens</name>
    <dbReference type="NCBI Taxonomy" id="400055"/>
    <lineage>
        <taxon>Bacteria</taxon>
        <taxon>Pseudomonadati</taxon>
        <taxon>Bacteroidota</taxon>
        <taxon>Flavobacteriia</taxon>
        <taxon>Flavobacteriales</taxon>
        <taxon>Flavobacteriaceae</taxon>
        <taxon>Robiginitalea</taxon>
    </lineage>
</organism>
<evidence type="ECO:0000259" key="5">
    <source>
        <dbReference type="PROSITE" id="PS50977"/>
    </source>
</evidence>
<dbReference type="Pfam" id="PF00440">
    <property type="entry name" value="TetR_N"/>
    <property type="match status" value="1"/>
</dbReference>
<evidence type="ECO:0000313" key="6">
    <source>
        <dbReference type="EMBL" id="SFR36317.1"/>
    </source>
</evidence>
<keyword evidence="3" id="KW-0804">Transcription</keyword>
<evidence type="ECO:0000256" key="1">
    <source>
        <dbReference type="ARBA" id="ARBA00023015"/>
    </source>
</evidence>
<dbReference type="OrthoDB" id="9798857at2"/>
<dbReference type="RefSeq" id="WP_092981346.1">
    <property type="nucleotide sequence ID" value="NZ_FOYQ01000001.1"/>
</dbReference>
<dbReference type="SUPFAM" id="SSF48498">
    <property type="entry name" value="Tetracyclin repressor-like, C-terminal domain"/>
    <property type="match status" value="1"/>
</dbReference>
<dbReference type="STRING" id="400055.SAMN04490243_1119"/>
<keyword evidence="2 4" id="KW-0238">DNA-binding</keyword>
<gene>
    <name evidence="6" type="ORF">SAMN04490243_1119</name>
</gene>
<keyword evidence="1" id="KW-0805">Transcription regulation</keyword>
<dbReference type="GO" id="GO:0003677">
    <property type="term" value="F:DNA binding"/>
    <property type="evidence" value="ECO:0007669"/>
    <property type="project" value="UniProtKB-UniRule"/>
</dbReference>
<keyword evidence="7" id="KW-1185">Reference proteome</keyword>
<dbReference type="InterPro" id="IPR036271">
    <property type="entry name" value="Tet_transcr_reg_TetR-rel_C_sf"/>
</dbReference>
<dbReference type="PANTHER" id="PTHR47506:SF6">
    <property type="entry name" value="HTH-TYPE TRANSCRIPTIONAL REPRESSOR NEMR"/>
    <property type="match status" value="1"/>
</dbReference>
<protein>
    <submittedName>
        <fullName evidence="6">DNA-binding transcriptional regulator, AcrR family</fullName>
    </submittedName>
</protein>
<evidence type="ECO:0000256" key="2">
    <source>
        <dbReference type="ARBA" id="ARBA00023125"/>
    </source>
</evidence>
<dbReference type="InterPro" id="IPR001647">
    <property type="entry name" value="HTH_TetR"/>
</dbReference>
<dbReference type="PANTHER" id="PTHR47506">
    <property type="entry name" value="TRANSCRIPTIONAL REGULATORY PROTEIN"/>
    <property type="match status" value="1"/>
</dbReference>
<dbReference type="Gene3D" id="1.10.357.10">
    <property type="entry name" value="Tetracycline Repressor, domain 2"/>
    <property type="match status" value="1"/>
</dbReference>
<evidence type="ECO:0000313" key="7">
    <source>
        <dbReference type="Proteomes" id="UP000199534"/>
    </source>
</evidence>
<dbReference type="InterPro" id="IPR009057">
    <property type="entry name" value="Homeodomain-like_sf"/>
</dbReference>
<evidence type="ECO:0000256" key="4">
    <source>
        <dbReference type="PROSITE-ProRule" id="PRU00335"/>
    </source>
</evidence>
<proteinExistence type="predicted"/>
<evidence type="ECO:0000256" key="3">
    <source>
        <dbReference type="ARBA" id="ARBA00023163"/>
    </source>
</evidence>
<accession>A0A1I6G2M1</accession>